<name>A0ACC1QE76_9HYPO</name>
<protein>
    <submittedName>
        <fullName evidence="1">Uncharacterized protein</fullName>
    </submittedName>
</protein>
<proteinExistence type="predicted"/>
<evidence type="ECO:0000313" key="2">
    <source>
        <dbReference type="Proteomes" id="UP001148737"/>
    </source>
</evidence>
<organism evidence="1 2">
    <name type="scientific">Lecanicillium saksenae</name>
    <dbReference type="NCBI Taxonomy" id="468837"/>
    <lineage>
        <taxon>Eukaryota</taxon>
        <taxon>Fungi</taxon>
        <taxon>Dikarya</taxon>
        <taxon>Ascomycota</taxon>
        <taxon>Pezizomycotina</taxon>
        <taxon>Sordariomycetes</taxon>
        <taxon>Hypocreomycetidae</taxon>
        <taxon>Hypocreales</taxon>
        <taxon>Cordycipitaceae</taxon>
        <taxon>Lecanicillium</taxon>
    </lineage>
</organism>
<keyword evidence="2" id="KW-1185">Reference proteome</keyword>
<evidence type="ECO:0000313" key="1">
    <source>
        <dbReference type="EMBL" id="KAJ3472720.1"/>
    </source>
</evidence>
<reference evidence="1" key="1">
    <citation type="submission" date="2022-07" db="EMBL/GenBank/DDBJ databases">
        <title>Genome Sequence of Lecanicillium saksenae.</title>
        <authorList>
            <person name="Buettner E."/>
        </authorList>
    </citation>
    <scope>NUCLEOTIDE SEQUENCE</scope>
    <source>
        <strain evidence="1">VT-O1</strain>
    </source>
</reference>
<gene>
    <name evidence="1" type="ORF">NLG97_g10765</name>
</gene>
<sequence>MASSMSSNGRRPEATGVKMRACINCSRLKMKCRWPAGASPSDVTACTRCDRLNIGCHVPEHAPRKRRAKSNRVTQLEQKLDGIMSLLESNQRAKGRSASAGSVSTTGDAASPLTPDSTIINPNNPSAGEERPSSAAYVDRGVGEKIELVPGFSMTFTEANEYLHVYRKDYMPMFPFVIIEDMTKAHELYYNSPALFWMIMAAVAQTSEDVDTNVKKWLRQHVAETMIIKQEKTLELLQAILIHLIWGAFHFYIDAETPLFMNLAQNIVLDLKLDWPPEHGQVYKHSLLGAAWCHMNKTHLMRKRKAHTPAEIRAVLGLHYATSVTMSMFRRGPGVAWNNYLTKSCDSIAALCQHPLDATLAASVRLQRIAQKGLSALPGTEYVWGPSTTVYNHSQEMTKFKTMVGHFYLNISVPSFL</sequence>
<accession>A0ACC1QE76</accession>
<comment type="caution">
    <text evidence="1">The sequence shown here is derived from an EMBL/GenBank/DDBJ whole genome shotgun (WGS) entry which is preliminary data.</text>
</comment>
<dbReference type="EMBL" id="JANAKD010002905">
    <property type="protein sequence ID" value="KAJ3472720.1"/>
    <property type="molecule type" value="Genomic_DNA"/>
</dbReference>
<dbReference type="Proteomes" id="UP001148737">
    <property type="component" value="Unassembled WGS sequence"/>
</dbReference>